<organism evidence="1 2">
    <name type="scientific">Rhamnusium bicolor</name>
    <dbReference type="NCBI Taxonomy" id="1586634"/>
    <lineage>
        <taxon>Eukaryota</taxon>
        <taxon>Metazoa</taxon>
        <taxon>Ecdysozoa</taxon>
        <taxon>Arthropoda</taxon>
        <taxon>Hexapoda</taxon>
        <taxon>Insecta</taxon>
        <taxon>Pterygota</taxon>
        <taxon>Neoptera</taxon>
        <taxon>Endopterygota</taxon>
        <taxon>Coleoptera</taxon>
        <taxon>Polyphaga</taxon>
        <taxon>Cucujiformia</taxon>
        <taxon>Chrysomeloidea</taxon>
        <taxon>Cerambycidae</taxon>
        <taxon>Lepturinae</taxon>
        <taxon>Rhagiini</taxon>
        <taxon>Rhamnusium</taxon>
    </lineage>
</organism>
<dbReference type="GO" id="GO:0016298">
    <property type="term" value="F:lipase activity"/>
    <property type="evidence" value="ECO:0007669"/>
    <property type="project" value="InterPro"/>
</dbReference>
<accession>A0AAV8ZV83</accession>
<dbReference type="EMBL" id="JANEYF010000423">
    <property type="protein sequence ID" value="KAJ8969962.1"/>
    <property type="molecule type" value="Genomic_DNA"/>
</dbReference>
<dbReference type="PANTHER" id="PTHR11610">
    <property type="entry name" value="LIPASE"/>
    <property type="match status" value="1"/>
</dbReference>
<dbReference type="GO" id="GO:0016042">
    <property type="term" value="P:lipid catabolic process"/>
    <property type="evidence" value="ECO:0007669"/>
    <property type="project" value="TreeGrafter"/>
</dbReference>
<reference evidence="1" key="1">
    <citation type="journal article" date="2023" name="Insect Mol. Biol.">
        <title>Genome sequencing provides insights into the evolution of gene families encoding plant cell wall-degrading enzymes in longhorned beetles.</title>
        <authorList>
            <person name="Shin N.R."/>
            <person name="Okamura Y."/>
            <person name="Kirsch R."/>
            <person name="Pauchet Y."/>
        </authorList>
    </citation>
    <scope>NUCLEOTIDE SEQUENCE</scope>
    <source>
        <strain evidence="1">RBIC_L_NR</strain>
    </source>
</reference>
<dbReference type="Gene3D" id="3.40.50.1820">
    <property type="entry name" value="alpha/beta hydrolase"/>
    <property type="match status" value="1"/>
</dbReference>
<sequence length="223" mass="25530">KHTICSTISEGGLNREIACSHLRAFHLFVESIINLILKKKENKDTCEFTSFSCPGGLRSFEKGHCFPEIDMQNSSLTLDPTYRTDIGRFGEQVEGEGVMYFSTKDSNQYCGTQLQASVQISEKTGYTRGILQLQLYYLNYTVIFQIKCEIKDLASTGTRMNGLSVAEYNSLTKNVDNIKAKLSYLDLDYEESKNKNQTDYMPTLYIDRIIIRDMFGNRYVNNF</sequence>
<name>A0AAV8ZV83_9CUCU</name>
<dbReference type="PANTHER" id="PTHR11610:SF173">
    <property type="entry name" value="LIPASE DOMAIN-CONTAINING PROTEIN-RELATED"/>
    <property type="match status" value="1"/>
</dbReference>
<dbReference type="AlphaFoldDB" id="A0AAV8ZV83"/>
<dbReference type="GO" id="GO:0005615">
    <property type="term" value="C:extracellular space"/>
    <property type="evidence" value="ECO:0007669"/>
    <property type="project" value="TreeGrafter"/>
</dbReference>
<dbReference type="InterPro" id="IPR000734">
    <property type="entry name" value="TAG_lipase"/>
</dbReference>
<dbReference type="InterPro" id="IPR029058">
    <property type="entry name" value="AB_hydrolase_fold"/>
</dbReference>
<protein>
    <submittedName>
        <fullName evidence="1">Uncharacterized protein</fullName>
    </submittedName>
</protein>
<gene>
    <name evidence="1" type="ORF">NQ314_001485</name>
</gene>
<evidence type="ECO:0000313" key="1">
    <source>
        <dbReference type="EMBL" id="KAJ8969962.1"/>
    </source>
</evidence>
<comment type="caution">
    <text evidence="1">The sequence shown here is derived from an EMBL/GenBank/DDBJ whole genome shotgun (WGS) entry which is preliminary data.</text>
</comment>
<feature type="non-terminal residue" evidence="1">
    <location>
        <position position="1"/>
    </location>
</feature>
<dbReference type="Proteomes" id="UP001162156">
    <property type="component" value="Unassembled WGS sequence"/>
</dbReference>
<keyword evidence="2" id="KW-1185">Reference proteome</keyword>
<evidence type="ECO:0000313" key="2">
    <source>
        <dbReference type="Proteomes" id="UP001162156"/>
    </source>
</evidence>
<proteinExistence type="predicted"/>